<dbReference type="InterPro" id="IPR000571">
    <property type="entry name" value="Znf_CCCH"/>
</dbReference>
<dbReference type="Proteomes" id="UP001159428">
    <property type="component" value="Unassembled WGS sequence"/>
</dbReference>
<keyword evidence="10" id="KW-1185">Reference proteome</keyword>
<evidence type="ECO:0000313" key="10">
    <source>
        <dbReference type="Proteomes" id="UP001159428"/>
    </source>
</evidence>
<dbReference type="Pfam" id="PF02825">
    <property type="entry name" value="WWE"/>
    <property type="match status" value="1"/>
</dbReference>
<dbReference type="PROSITE" id="PS51059">
    <property type="entry name" value="PARP_CATALYTIC"/>
    <property type="match status" value="1"/>
</dbReference>
<feature type="region of interest" description="Disordered" evidence="5">
    <location>
        <begin position="1498"/>
        <end position="1573"/>
    </location>
</feature>
<dbReference type="PROSITE" id="PS50103">
    <property type="entry name" value="ZF_C3H1"/>
    <property type="match status" value="6"/>
</dbReference>
<feature type="domain" description="WWE" evidence="7">
    <location>
        <begin position="1043"/>
        <end position="1136"/>
    </location>
</feature>
<evidence type="ECO:0000259" key="8">
    <source>
        <dbReference type="PROSITE" id="PS51059"/>
    </source>
</evidence>
<dbReference type="CDD" id="cd01439">
    <property type="entry name" value="TCCD_inducible_PARP_like"/>
    <property type="match status" value="1"/>
</dbReference>
<accession>A0AAU9X6K4</accession>
<dbReference type="PROSITE" id="PS50918">
    <property type="entry name" value="WWE"/>
    <property type="match status" value="2"/>
</dbReference>
<feature type="compositionally biased region" description="Low complexity" evidence="5">
    <location>
        <begin position="1534"/>
        <end position="1563"/>
    </location>
</feature>
<feature type="compositionally biased region" description="Polar residues" evidence="5">
    <location>
        <begin position="1517"/>
        <end position="1533"/>
    </location>
</feature>
<dbReference type="InterPro" id="IPR004170">
    <property type="entry name" value="WWE_dom"/>
</dbReference>
<comment type="subcellular location">
    <subcellularLocation>
        <location evidence="1">Nucleus</location>
    </subcellularLocation>
</comment>
<feature type="region of interest" description="Disordered" evidence="5">
    <location>
        <begin position="448"/>
        <end position="487"/>
    </location>
</feature>
<dbReference type="Pfam" id="PF00644">
    <property type="entry name" value="PARP"/>
    <property type="match status" value="1"/>
</dbReference>
<feature type="compositionally biased region" description="Basic and acidic residues" evidence="5">
    <location>
        <begin position="1564"/>
        <end position="1573"/>
    </location>
</feature>
<feature type="domain" description="WWE" evidence="7">
    <location>
        <begin position="1142"/>
        <end position="1223"/>
    </location>
</feature>
<dbReference type="EMBL" id="CALNXJ010000032">
    <property type="protein sequence ID" value="CAH3138373.1"/>
    <property type="molecule type" value="Genomic_DNA"/>
</dbReference>
<feature type="region of interest" description="Disordered" evidence="5">
    <location>
        <begin position="1453"/>
        <end position="1486"/>
    </location>
</feature>
<feature type="zinc finger region" description="C3H1-type" evidence="4">
    <location>
        <begin position="884"/>
        <end position="906"/>
    </location>
</feature>
<feature type="zinc finger region" description="C3H1-type" evidence="4">
    <location>
        <begin position="144"/>
        <end position="170"/>
    </location>
</feature>
<feature type="domain" description="PARP catalytic" evidence="8">
    <location>
        <begin position="1255"/>
        <end position="1466"/>
    </location>
</feature>
<comment type="similarity">
    <text evidence="3">Belongs to the ARTD/PARP family.</text>
</comment>
<dbReference type="InterPro" id="IPR018123">
    <property type="entry name" value="WWE-dom_subgr"/>
</dbReference>
<keyword evidence="4" id="KW-0863">Zinc-finger</keyword>
<dbReference type="GO" id="GO:0003950">
    <property type="term" value="F:NAD+ poly-ADP-ribosyltransferase activity"/>
    <property type="evidence" value="ECO:0007669"/>
    <property type="project" value="InterPro"/>
</dbReference>
<evidence type="ECO:0000256" key="5">
    <source>
        <dbReference type="SAM" id="MobiDB-lite"/>
    </source>
</evidence>
<name>A0AAU9X6K4_9CNID</name>
<dbReference type="Gene3D" id="4.10.1000.10">
    <property type="entry name" value="Zinc finger, CCCH-type"/>
    <property type="match status" value="2"/>
</dbReference>
<proteinExistence type="inferred from homology"/>
<dbReference type="GO" id="GO:1990404">
    <property type="term" value="F:NAD+-protein mono-ADP-ribosyltransferase activity"/>
    <property type="evidence" value="ECO:0007669"/>
    <property type="project" value="TreeGrafter"/>
</dbReference>
<dbReference type="SMART" id="SM00678">
    <property type="entry name" value="WWE"/>
    <property type="match status" value="1"/>
</dbReference>
<evidence type="ECO:0000313" key="9">
    <source>
        <dbReference type="EMBL" id="CAH3138373.1"/>
    </source>
</evidence>
<feature type="region of interest" description="Disordered" evidence="5">
    <location>
        <begin position="241"/>
        <end position="276"/>
    </location>
</feature>
<feature type="domain" description="C3H1-type" evidence="6">
    <location>
        <begin position="571"/>
        <end position="593"/>
    </location>
</feature>
<feature type="domain" description="C3H1-type" evidence="6">
    <location>
        <begin position="144"/>
        <end position="170"/>
    </location>
</feature>
<comment type="caution">
    <text evidence="9">The sequence shown here is derived from an EMBL/GenBank/DDBJ whole genome shotgun (WGS) entry which is preliminary data.</text>
</comment>
<feature type="zinc finger region" description="C3H1-type" evidence="4">
    <location>
        <begin position="933"/>
        <end position="960"/>
    </location>
</feature>
<feature type="domain" description="C3H1-type" evidence="6">
    <location>
        <begin position="884"/>
        <end position="906"/>
    </location>
</feature>
<dbReference type="InterPro" id="IPR051712">
    <property type="entry name" value="ARTD-AVP"/>
</dbReference>
<protein>
    <recommendedName>
        <fullName evidence="11">Poly [ADP-ribose] polymerase 12</fullName>
    </recommendedName>
</protein>
<evidence type="ECO:0008006" key="11">
    <source>
        <dbReference type="Google" id="ProtNLM"/>
    </source>
</evidence>
<evidence type="ECO:0000259" key="7">
    <source>
        <dbReference type="PROSITE" id="PS50918"/>
    </source>
</evidence>
<feature type="region of interest" description="Disordered" evidence="5">
    <location>
        <begin position="398"/>
        <end position="420"/>
    </location>
</feature>
<feature type="compositionally biased region" description="Polar residues" evidence="5">
    <location>
        <begin position="753"/>
        <end position="765"/>
    </location>
</feature>
<dbReference type="GO" id="GO:0008270">
    <property type="term" value="F:zinc ion binding"/>
    <property type="evidence" value="ECO:0007669"/>
    <property type="project" value="UniProtKB-KW"/>
</dbReference>
<keyword evidence="4" id="KW-0862">Zinc</keyword>
<feature type="compositionally biased region" description="Basic residues" evidence="5">
    <location>
        <begin position="303"/>
        <end position="317"/>
    </location>
</feature>
<feature type="compositionally biased region" description="Polar residues" evidence="5">
    <location>
        <begin position="1472"/>
        <end position="1483"/>
    </location>
</feature>
<dbReference type="Gene3D" id="3.90.228.10">
    <property type="match status" value="1"/>
</dbReference>
<evidence type="ECO:0000256" key="2">
    <source>
        <dbReference type="ARBA" id="ARBA00023242"/>
    </source>
</evidence>
<feature type="zinc finger region" description="C3H1-type" evidence="4">
    <location>
        <begin position="70"/>
        <end position="99"/>
    </location>
</feature>
<sequence length="1573" mass="176604">MADDVLVEEVFNFICDSGGFVELPLLLKDSSPLKNIKSNLEAKKWLMNHGRGRFVVVKDINDEVIGVRIELKKKICQQYLAQGSCTKAKGLCKFWHICKSFIEGKCEGNCRRSHDFFDNDNVAKTKDLNIEMHPNGTLRSIIAWSLPQVCQLYLRDKCKSDKCPYLHICPNIVRQLPCDCTLSHNLTELDNKKILKQYDLVPHQSMKTAFVCSSILIMKVQRCFDLGKFTSDDTTVEKASFTPLKKSTNGATQNNANENSSQHGTSQESKSNGTKDFHVNSKYKEVLYDDMEASSKKNGPKPGQKKSKRGQKQKRIPKYVNNLASCANASARSQKNPGFLNIHEEEGHLNSSSEDNKPYSKSFLSANQGESIHQIPESKISHEKAGNDVKFRHPKLVSNKKPEADPCTSNGAAKAGVVNDDPPVLPVDDIGNDFVKNWVLGVDDCSSESNQSLGNSQIEEKPAERKRKLSISSSCSSVPDPQKNTPSKKAVFDCILKEYNGTVSFHDISKRKDLFPERCEDISAWFKARKESFLLRESKDGTLKVDVLCKRAKLCFNQDHCSKVGCPYLHVCRDYIAGFCRFGGRCQRNHSFYHDESRMHISKLKLSGFSEEQLRKLVQLSIPQVCLDYNEGHCALGESCWQMHICKDMIKKKCSDRVICSLKHEEALLTAQANTVLSRYGLKVWDDNVQPILRTLLICERKSSVDSTPLLKDTVFTAASLTSSSSAVGSRKEKNPSGAIPYLLASVSVARTPSTVSTPSGSRTSEGAAGGTKVSDQNSSPIPFTGAVVNNSEASERKVFECLCKEYNCSVSFSVISKRTDLFTAGFKDVESWFRRRNGSFLILENPDGAITEVSAFSAKVRLCFSYNAPYGTCVKDNCSFLHVCRDYITDSCANGATCPRNHQFRNEKDKALLSKINLDKFTDEQLRRLVLFSSPLICVEYNDGICDRGDACPRIHMCSNHLKKCSREGHGCILEHESAMTTDHTKAVLERYRMDHLKPGAAKKAILLFDDLAQSREAGHVHTDQPDAHICSDFLLGKCKKVIKCSEHHCSLPYHWQYRVENKGVWKSFSETDNEKVEKLYCDAMMNDCLATGFKLSFKSHGFPLLDEEYTVQFLFENELMLVQTDFEVVADIRRLSTEPSINNPVNPLAAVWTWYWKDENGMWLAYGSDYLGNDLQRPIEEAFLSSTYCHKFKIAEQDYVLYFQKMEQENLRYGTKRQVRRRPGEFRSGADILEIRRSSRKGKPITNVSNTERPSNWASMPSNKQYTRVTLSTVSSEYKEVERLFKSSIKKRVVIRRIQKWGYEKGIFVDDQDRRSQVFPLNEKRLFHGTSPDAVEAICKQNFDWRLNGKNATVYGEGSYFAVNASYSDAYAKKDANSSQFIFLVKVLAGTYTKGDSSYRRPPPKQPSNPSSDLYDSCVDDEYNPTIFVVFDTDQFYPEYIIEYSDESRRYSGARGAGPQTGAHAVPSYSRATRSTSPFNPTSGYYSSSSVASSSYGSASNSSSSTPYRSTGTSNYSGTASSHNTTYSSHISSTGTSRNYSSSTNTSNVSHHSSTPSSSSKSSKDNKCLVM</sequence>
<dbReference type="SUPFAM" id="SSF56399">
    <property type="entry name" value="ADP-ribosylation"/>
    <property type="match status" value="1"/>
</dbReference>
<feature type="compositionally biased region" description="Polar residues" evidence="5">
    <location>
        <begin position="448"/>
        <end position="457"/>
    </location>
</feature>
<reference evidence="9 10" key="1">
    <citation type="submission" date="2022-05" db="EMBL/GenBank/DDBJ databases">
        <authorList>
            <consortium name="Genoscope - CEA"/>
            <person name="William W."/>
        </authorList>
    </citation>
    <scope>NUCLEOTIDE SEQUENCE [LARGE SCALE GENOMIC DNA]</scope>
</reference>
<dbReference type="SUPFAM" id="SSF117839">
    <property type="entry name" value="WWE domain"/>
    <property type="match status" value="1"/>
</dbReference>
<feature type="compositionally biased region" description="Polar residues" evidence="5">
    <location>
        <begin position="245"/>
        <end position="272"/>
    </location>
</feature>
<keyword evidence="4" id="KW-0479">Metal-binding</keyword>
<feature type="region of interest" description="Disordered" evidence="5">
    <location>
        <begin position="753"/>
        <end position="779"/>
    </location>
</feature>
<feature type="zinc finger region" description="C3H1-type" evidence="4">
    <location>
        <begin position="571"/>
        <end position="593"/>
    </location>
</feature>
<evidence type="ECO:0000256" key="3">
    <source>
        <dbReference type="ARBA" id="ARBA00024347"/>
    </source>
</evidence>
<evidence type="ECO:0000256" key="4">
    <source>
        <dbReference type="PROSITE-ProRule" id="PRU00723"/>
    </source>
</evidence>
<dbReference type="InterPro" id="IPR037197">
    <property type="entry name" value="WWE_dom_sf"/>
</dbReference>
<dbReference type="Gene3D" id="3.30.1370.210">
    <property type="match status" value="1"/>
</dbReference>
<evidence type="ECO:0000256" key="1">
    <source>
        <dbReference type="ARBA" id="ARBA00004123"/>
    </source>
</evidence>
<feature type="zinc finger region" description="C3H1-type" evidence="4">
    <location>
        <begin position="620"/>
        <end position="647"/>
    </location>
</feature>
<gene>
    <name evidence="9" type="ORF">PMEA_00018417</name>
</gene>
<feature type="domain" description="C3H1-type" evidence="6">
    <location>
        <begin position="70"/>
        <end position="99"/>
    </location>
</feature>
<dbReference type="PANTHER" id="PTHR45740">
    <property type="entry name" value="POLY [ADP-RIBOSE] POLYMERASE"/>
    <property type="match status" value="1"/>
</dbReference>
<organism evidence="9 10">
    <name type="scientific">Pocillopora meandrina</name>
    <dbReference type="NCBI Taxonomy" id="46732"/>
    <lineage>
        <taxon>Eukaryota</taxon>
        <taxon>Metazoa</taxon>
        <taxon>Cnidaria</taxon>
        <taxon>Anthozoa</taxon>
        <taxon>Hexacorallia</taxon>
        <taxon>Scleractinia</taxon>
        <taxon>Astrocoeniina</taxon>
        <taxon>Pocilloporidae</taxon>
        <taxon>Pocillopora</taxon>
    </lineage>
</organism>
<dbReference type="InterPro" id="IPR012317">
    <property type="entry name" value="Poly(ADP-ribose)pol_cat_dom"/>
</dbReference>
<feature type="compositionally biased region" description="Low complexity" evidence="5">
    <location>
        <begin position="1498"/>
        <end position="1516"/>
    </location>
</feature>
<dbReference type="Gene3D" id="3.30.720.50">
    <property type="match status" value="1"/>
</dbReference>
<dbReference type="PANTHER" id="PTHR45740:SF2">
    <property type="entry name" value="POLY [ADP-RIBOSE] POLYMERASE"/>
    <property type="match status" value="1"/>
</dbReference>
<feature type="domain" description="C3H1-type" evidence="6">
    <location>
        <begin position="933"/>
        <end position="960"/>
    </location>
</feature>
<keyword evidence="2" id="KW-0539">Nucleus</keyword>
<feature type="region of interest" description="Disordered" evidence="5">
    <location>
        <begin position="1396"/>
        <end position="1418"/>
    </location>
</feature>
<dbReference type="SMART" id="SM00356">
    <property type="entry name" value="ZnF_C3H1"/>
    <property type="match status" value="7"/>
</dbReference>
<feature type="region of interest" description="Disordered" evidence="5">
    <location>
        <begin position="292"/>
        <end position="317"/>
    </location>
</feature>
<evidence type="ECO:0000259" key="6">
    <source>
        <dbReference type="PROSITE" id="PS50103"/>
    </source>
</evidence>
<dbReference type="GO" id="GO:0005634">
    <property type="term" value="C:nucleus"/>
    <property type="evidence" value="ECO:0007669"/>
    <property type="project" value="UniProtKB-SubCell"/>
</dbReference>
<feature type="domain" description="C3H1-type" evidence="6">
    <location>
        <begin position="620"/>
        <end position="647"/>
    </location>
</feature>